<proteinExistence type="predicted"/>
<protein>
    <submittedName>
        <fullName evidence="2">Uncharacterized protein</fullName>
    </submittedName>
</protein>
<sequence>MSKRTIALLVLAVVAAAALTVEVTYLVLDRFVLRDPNDPLTKAGGLSPAKDLKAKGK</sequence>
<dbReference type="EMBL" id="LT670818">
    <property type="protein sequence ID" value="SHG40770.1"/>
    <property type="molecule type" value="Genomic_DNA"/>
</dbReference>
<gene>
    <name evidence="2" type="ORF">SAMN05444169_2286</name>
</gene>
<name>A0A1M5JKH9_9BRAD</name>
<evidence type="ECO:0000256" key="1">
    <source>
        <dbReference type="SAM" id="MobiDB-lite"/>
    </source>
</evidence>
<organism evidence="2 3">
    <name type="scientific">Bradyrhizobium erythrophlei</name>
    <dbReference type="NCBI Taxonomy" id="1437360"/>
    <lineage>
        <taxon>Bacteria</taxon>
        <taxon>Pseudomonadati</taxon>
        <taxon>Pseudomonadota</taxon>
        <taxon>Alphaproteobacteria</taxon>
        <taxon>Hyphomicrobiales</taxon>
        <taxon>Nitrobacteraceae</taxon>
        <taxon>Bradyrhizobium</taxon>
    </lineage>
</organism>
<dbReference type="Proteomes" id="UP000190675">
    <property type="component" value="Chromosome I"/>
</dbReference>
<dbReference type="RefSeq" id="WP_154073156.1">
    <property type="nucleotide sequence ID" value="NZ_LT670818.1"/>
</dbReference>
<feature type="region of interest" description="Disordered" evidence="1">
    <location>
        <begin position="35"/>
        <end position="57"/>
    </location>
</feature>
<reference evidence="2 3" key="1">
    <citation type="submission" date="2016-11" db="EMBL/GenBank/DDBJ databases">
        <authorList>
            <person name="Jaros S."/>
            <person name="Januszkiewicz K."/>
            <person name="Wedrychowicz H."/>
        </authorList>
    </citation>
    <scope>NUCLEOTIDE SEQUENCE [LARGE SCALE GENOMIC DNA]</scope>
    <source>
        <strain evidence="2 3">GAS242</strain>
    </source>
</reference>
<evidence type="ECO:0000313" key="3">
    <source>
        <dbReference type="Proteomes" id="UP000190675"/>
    </source>
</evidence>
<dbReference type="AlphaFoldDB" id="A0A1M5JKH9"/>
<accession>A0A1M5JKH9</accession>
<evidence type="ECO:0000313" key="2">
    <source>
        <dbReference type="EMBL" id="SHG40770.1"/>
    </source>
</evidence>